<dbReference type="Proteomes" id="UP001234989">
    <property type="component" value="Chromosome 1"/>
</dbReference>
<keyword evidence="3" id="KW-1185">Reference proteome</keyword>
<feature type="domain" description="Retrotransposon gag" evidence="1">
    <location>
        <begin position="76"/>
        <end position="154"/>
    </location>
</feature>
<evidence type="ECO:0000259" key="1">
    <source>
        <dbReference type="Pfam" id="PF03732"/>
    </source>
</evidence>
<proteinExistence type="predicted"/>
<dbReference type="Pfam" id="PF03732">
    <property type="entry name" value="Retrotrans_gag"/>
    <property type="match status" value="1"/>
</dbReference>
<dbReference type="InterPro" id="IPR005162">
    <property type="entry name" value="Retrotrans_gag_dom"/>
</dbReference>
<sequence>MMINTRLSDVRPVAPVNMPVEEFIESGHGRERVTRRVMGPVRIDNEDEILTKFLKLKPPVFHGFECEDANAFILDCYERLHKSSVLPPPTWTQFLALFLEKYVPRTLRYRKKDEFMALEEDAMTVGAYEANYHALSRYATQLVTTEEERICLFVK</sequence>
<protein>
    <recommendedName>
        <fullName evidence="1">Retrotransposon gag domain-containing protein</fullName>
    </recommendedName>
</protein>
<dbReference type="AlphaFoldDB" id="A0AAF0T9J0"/>
<evidence type="ECO:0000313" key="3">
    <source>
        <dbReference type="Proteomes" id="UP001234989"/>
    </source>
</evidence>
<evidence type="ECO:0000313" key="2">
    <source>
        <dbReference type="EMBL" id="WMV09188.1"/>
    </source>
</evidence>
<organism evidence="2 3">
    <name type="scientific">Solanum verrucosum</name>
    <dbReference type="NCBI Taxonomy" id="315347"/>
    <lineage>
        <taxon>Eukaryota</taxon>
        <taxon>Viridiplantae</taxon>
        <taxon>Streptophyta</taxon>
        <taxon>Embryophyta</taxon>
        <taxon>Tracheophyta</taxon>
        <taxon>Spermatophyta</taxon>
        <taxon>Magnoliopsida</taxon>
        <taxon>eudicotyledons</taxon>
        <taxon>Gunneridae</taxon>
        <taxon>Pentapetalae</taxon>
        <taxon>asterids</taxon>
        <taxon>lamiids</taxon>
        <taxon>Solanales</taxon>
        <taxon>Solanaceae</taxon>
        <taxon>Solanoideae</taxon>
        <taxon>Solaneae</taxon>
        <taxon>Solanum</taxon>
    </lineage>
</organism>
<reference evidence="2" key="1">
    <citation type="submission" date="2023-08" db="EMBL/GenBank/DDBJ databases">
        <title>A de novo genome assembly of Solanum verrucosum Schlechtendal, a Mexican diploid species geographically isolated from the other diploid A-genome species in potato relatives.</title>
        <authorList>
            <person name="Hosaka K."/>
        </authorList>
    </citation>
    <scope>NUCLEOTIDE SEQUENCE</scope>
    <source>
        <tissue evidence="2">Young leaves</tissue>
    </source>
</reference>
<accession>A0AAF0T9J0</accession>
<dbReference type="EMBL" id="CP133612">
    <property type="protein sequence ID" value="WMV09188.1"/>
    <property type="molecule type" value="Genomic_DNA"/>
</dbReference>
<name>A0AAF0T9J0_SOLVR</name>
<gene>
    <name evidence="2" type="ORF">MTR67_002573</name>
</gene>